<dbReference type="PROSITE" id="PS01174">
    <property type="entry name" value="LIPASE_GDXG_SER"/>
    <property type="match status" value="1"/>
</dbReference>
<accession>A0A0H2RB83</accession>
<dbReference type="EMBL" id="KQ086065">
    <property type="protein sequence ID" value="KLO09150.1"/>
    <property type="molecule type" value="Genomic_DNA"/>
</dbReference>
<dbReference type="InterPro" id="IPR050300">
    <property type="entry name" value="GDXG_lipolytic_enzyme"/>
</dbReference>
<dbReference type="PANTHER" id="PTHR48081:SF26">
    <property type="entry name" value="ALPHA_BETA HYDROLASE FOLD-3 DOMAIN-CONTAINING PROTEIN"/>
    <property type="match status" value="1"/>
</dbReference>
<sequence length="419" mass="47088">MSGFLSLRREPFKSLYLLFCKFDILLRKPWWVIRNLLPSWRPRRSWPMSWCLQINEIRYYEAVSKAIGTNDNHPTAKELRLGPGVLGLYVDGVPQLVHDKLQFWARTAGVEPTRIPGYWMHQPGEPIVMGSKPAPGEKVVLYFHGGGYVIHSAHPDSPTSYIARSVVQHCAAAGANIRRIFNLEYRLSSHDPYPRENPFPAALLDALAGYAYLINDVGFLSSDIVIAGDSAGGNLALALTRYLLEMQAHDEIPAEQKLKPPFAMILLSPWADVSNSYCAYPRSSVFTNARSDFLIVPSKLHDGTYKVDYELRAYSGVHGIAFAETNEYVSPGSAAFKDEDISFRGFPPTYITSGSGEILLDQIRALVRRMQRDVGGNLIYYEADDAIHDFIGFPWQEPQRTTTLKNIGKWMSELLSKSP</sequence>
<feature type="domain" description="Alpha/beta hydrolase fold-3" evidence="4">
    <location>
        <begin position="140"/>
        <end position="391"/>
    </location>
</feature>
<dbReference type="STRING" id="27342.A0A0H2RB83"/>
<reference evidence="5 6" key="1">
    <citation type="submission" date="2015-04" db="EMBL/GenBank/DDBJ databases">
        <title>Complete genome sequence of Schizopora paradoxa KUC8140, a cosmopolitan wood degrader in East Asia.</title>
        <authorList>
            <consortium name="DOE Joint Genome Institute"/>
            <person name="Min B."/>
            <person name="Park H."/>
            <person name="Jang Y."/>
            <person name="Kim J.-J."/>
            <person name="Kim K.H."/>
            <person name="Pangilinan J."/>
            <person name="Lipzen A."/>
            <person name="Riley R."/>
            <person name="Grigoriev I.V."/>
            <person name="Spatafora J.W."/>
            <person name="Choi I.-G."/>
        </authorList>
    </citation>
    <scope>NUCLEOTIDE SEQUENCE [LARGE SCALE GENOMIC DNA]</scope>
    <source>
        <strain evidence="5 6">KUC8140</strain>
    </source>
</reference>
<evidence type="ECO:0000313" key="6">
    <source>
        <dbReference type="Proteomes" id="UP000053477"/>
    </source>
</evidence>
<gene>
    <name evidence="5" type="ORF">SCHPADRAFT_834347</name>
</gene>
<dbReference type="Proteomes" id="UP000053477">
    <property type="component" value="Unassembled WGS sequence"/>
</dbReference>
<dbReference type="AlphaFoldDB" id="A0A0H2RB83"/>
<dbReference type="SUPFAM" id="SSF53474">
    <property type="entry name" value="alpha/beta-Hydrolases"/>
    <property type="match status" value="1"/>
</dbReference>
<proteinExistence type="inferred from homology"/>
<dbReference type="GO" id="GO:0016787">
    <property type="term" value="F:hydrolase activity"/>
    <property type="evidence" value="ECO:0007669"/>
    <property type="project" value="UniProtKB-KW"/>
</dbReference>
<feature type="active site" evidence="3">
    <location>
        <position position="230"/>
    </location>
</feature>
<keyword evidence="6" id="KW-1185">Reference proteome</keyword>
<dbReference type="InterPro" id="IPR029058">
    <property type="entry name" value="AB_hydrolase_fold"/>
</dbReference>
<keyword evidence="2 5" id="KW-0378">Hydrolase</keyword>
<dbReference type="Pfam" id="PF07859">
    <property type="entry name" value="Abhydrolase_3"/>
    <property type="match status" value="1"/>
</dbReference>
<comment type="similarity">
    <text evidence="1">Belongs to the 'GDXG' lipolytic enzyme family.</text>
</comment>
<dbReference type="Gene3D" id="3.40.50.1820">
    <property type="entry name" value="alpha/beta hydrolase"/>
    <property type="match status" value="1"/>
</dbReference>
<dbReference type="InParanoid" id="A0A0H2RB83"/>
<dbReference type="InterPro" id="IPR033140">
    <property type="entry name" value="Lipase_GDXG_put_SER_AS"/>
</dbReference>
<name>A0A0H2RB83_9AGAM</name>
<organism evidence="5 6">
    <name type="scientific">Schizopora paradoxa</name>
    <dbReference type="NCBI Taxonomy" id="27342"/>
    <lineage>
        <taxon>Eukaryota</taxon>
        <taxon>Fungi</taxon>
        <taxon>Dikarya</taxon>
        <taxon>Basidiomycota</taxon>
        <taxon>Agaricomycotina</taxon>
        <taxon>Agaricomycetes</taxon>
        <taxon>Hymenochaetales</taxon>
        <taxon>Schizoporaceae</taxon>
        <taxon>Schizopora</taxon>
    </lineage>
</organism>
<dbReference type="PANTHER" id="PTHR48081">
    <property type="entry name" value="AB HYDROLASE SUPERFAMILY PROTEIN C4A8.06C"/>
    <property type="match status" value="1"/>
</dbReference>
<evidence type="ECO:0000313" key="5">
    <source>
        <dbReference type="EMBL" id="KLO09150.1"/>
    </source>
</evidence>
<evidence type="ECO:0000256" key="1">
    <source>
        <dbReference type="ARBA" id="ARBA00010515"/>
    </source>
</evidence>
<evidence type="ECO:0000256" key="2">
    <source>
        <dbReference type="ARBA" id="ARBA00022801"/>
    </source>
</evidence>
<protein>
    <submittedName>
        <fullName evidence="5">Alpha/beta-hydrolase</fullName>
    </submittedName>
</protein>
<evidence type="ECO:0000259" key="4">
    <source>
        <dbReference type="Pfam" id="PF07859"/>
    </source>
</evidence>
<dbReference type="OrthoDB" id="2152029at2759"/>
<dbReference type="InterPro" id="IPR013094">
    <property type="entry name" value="AB_hydrolase_3"/>
</dbReference>
<evidence type="ECO:0000256" key="3">
    <source>
        <dbReference type="PROSITE-ProRule" id="PRU10038"/>
    </source>
</evidence>